<dbReference type="SUPFAM" id="SSF81901">
    <property type="entry name" value="HCP-like"/>
    <property type="match status" value="1"/>
</dbReference>
<dbReference type="PANTHER" id="PTHR46862:SF5">
    <property type="entry name" value="OS02G0170000 PROTEIN"/>
    <property type="match status" value="1"/>
</dbReference>
<comment type="caution">
    <text evidence="1">The sequence shown here is derived from an EMBL/GenBank/DDBJ whole genome shotgun (WGS) entry which is preliminary data.</text>
</comment>
<sequence>MWTQRTRSSHLLFCQARLSSEVATRDTALQHVSGMTSTNQVDTFQKKPTVEEVEARYPSRARLWTVLRVCASHGDPCRVHAWLRRHSNEECPEADPRMADFMIHAYAKVADLARAEKALVDMIRNRVHPTTESFNAILAACARKEDVSSALKWFGRMLEADLVPDIVTYRTLISTCARAGNLPLAEEWLGKMLRATRRLDVVSCSSIIGGYASTGDAHHAQKWLERMLAAGLRPSGYAFNPVICVWSYADPSKSEAWIWKAMEAGSKPSDAALQRTLAGYVQNHNWEGCLRMKDLLKRLKRWPSSWAIALLAKPHAAAGDFESIEELIQELHVNQSNPDASCFKALLAAYARSPRPVEDERVELCCEQLFALVSLEPSLLGDARRALGQERYQRLASRLGLNIQPQIHRKGHARNRVVGSWGEIPPA</sequence>
<organism evidence="1 2">
    <name type="scientific">Durusdinium trenchii</name>
    <dbReference type="NCBI Taxonomy" id="1381693"/>
    <lineage>
        <taxon>Eukaryota</taxon>
        <taxon>Sar</taxon>
        <taxon>Alveolata</taxon>
        <taxon>Dinophyceae</taxon>
        <taxon>Suessiales</taxon>
        <taxon>Symbiodiniaceae</taxon>
        <taxon>Durusdinium</taxon>
    </lineage>
</organism>
<protein>
    <submittedName>
        <fullName evidence="1">Pentatricopeptide repeat-containing protein At5g21222 (SNF1-like protein kinase AtC401)</fullName>
    </submittedName>
</protein>
<dbReference type="InterPro" id="IPR011990">
    <property type="entry name" value="TPR-like_helical_dom_sf"/>
</dbReference>
<dbReference type="Pfam" id="PF13041">
    <property type="entry name" value="PPR_2"/>
    <property type="match status" value="1"/>
</dbReference>
<proteinExistence type="predicted"/>
<dbReference type="InterPro" id="IPR002885">
    <property type="entry name" value="PPR_rpt"/>
</dbReference>
<evidence type="ECO:0000313" key="1">
    <source>
        <dbReference type="EMBL" id="CAK9055103.1"/>
    </source>
</evidence>
<dbReference type="Proteomes" id="UP001642464">
    <property type="component" value="Unassembled WGS sequence"/>
</dbReference>
<dbReference type="PANTHER" id="PTHR46862">
    <property type="entry name" value="OS07G0661900 PROTEIN"/>
    <property type="match status" value="1"/>
</dbReference>
<name>A0ABP0MV94_9DINO</name>
<dbReference type="EMBL" id="CAXAMM010024335">
    <property type="protein sequence ID" value="CAK9055103.1"/>
    <property type="molecule type" value="Genomic_DNA"/>
</dbReference>
<reference evidence="1 2" key="1">
    <citation type="submission" date="2024-02" db="EMBL/GenBank/DDBJ databases">
        <authorList>
            <person name="Chen Y."/>
            <person name="Shah S."/>
            <person name="Dougan E. K."/>
            <person name="Thang M."/>
            <person name="Chan C."/>
        </authorList>
    </citation>
    <scope>NUCLEOTIDE SEQUENCE [LARGE SCALE GENOMIC DNA]</scope>
</reference>
<keyword evidence="2" id="KW-1185">Reference proteome</keyword>
<dbReference type="Gene3D" id="1.25.40.10">
    <property type="entry name" value="Tetratricopeptide repeat domain"/>
    <property type="match status" value="2"/>
</dbReference>
<dbReference type="PROSITE" id="PS51375">
    <property type="entry name" value="PPR"/>
    <property type="match status" value="3"/>
</dbReference>
<gene>
    <name evidence="1" type="ORF">SCF082_LOCUS29838</name>
</gene>
<evidence type="ECO:0000313" key="2">
    <source>
        <dbReference type="Proteomes" id="UP001642464"/>
    </source>
</evidence>
<accession>A0ABP0MV94</accession>
<dbReference type="Pfam" id="PF13812">
    <property type="entry name" value="PPR_3"/>
    <property type="match status" value="1"/>
</dbReference>
<dbReference type="NCBIfam" id="TIGR00756">
    <property type="entry name" value="PPR"/>
    <property type="match status" value="2"/>
</dbReference>